<name>A0A179D256_9BACT</name>
<accession>A0A179D256</accession>
<dbReference type="Pfam" id="PF08378">
    <property type="entry name" value="NERD"/>
    <property type="match status" value="1"/>
</dbReference>
<dbReference type="STRING" id="999894.TDIS_2114"/>
<protein>
    <submittedName>
        <fullName evidence="2">NERD domain protein</fullName>
    </submittedName>
</protein>
<organism evidence="2 3">
    <name type="scientific">Thermosulfurimonas dismutans</name>
    <dbReference type="NCBI Taxonomy" id="999894"/>
    <lineage>
        <taxon>Bacteria</taxon>
        <taxon>Pseudomonadati</taxon>
        <taxon>Thermodesulfobacteriota</taxon>
        <taxon>Thermodesulfobacteria</taxon>
        <taxon>Thermodesulfobacteriales</taxon>
        <taxon>Thermodesulfobacteriaceae</taxon>
        <taxon>Thermosulfurimonas</taxon>
    </lineage>
</organism>
<evidence type="ECO:0000313" key="2">
    <source>
        <dbReference type="EMBL" id="OAQ19799.1"/>
    </source>
</evidence>
<dbReference type="Proteomes" id="UP000078390">
    <property type="component" value="Unassembled WGS sequence"/>
</dbReference>
<gene>
    <name evidence="2" type="ORF">TDIS_2114</name>
</gene>
<reference evidence="2 3" key="1">
    <citation type="submission" date="2016-04" db="EMBL/GenBank/DDBJ databases">
        <title>Genome analysis of Thermosulfurimonas dismutans, the first thermophilic sulfur-disproportionating bacterium of the phylum Thermodesulfobacteria.</title>
        <authorList>
            <person name="Mardanov A.V."/>
            <person name="Beletsky A.V."/>
            <person name="Kadnikov V.V."/>
            <person name="Slobodkin A.I."/>
            <person name="Ravin N.V."/>
        </authorList>
    </citation>
    <scope>NUCLEOTIDE SEQUENCE [LARGE SCALE GENOMIC DNA]</scope>
    <source>
        <strain evidence="2 3">S95</strain>
    </source>
</reference>
<comment type="caution">
    <text evidence="2">The sequence shown here is derived from an EMBL/GenBank/DDBJ whole genome shotgun (WGS) entry which is preliminary data.</text>
</comment>
<dbReference type="PROSITE" id="PS50965">
    <property type="entry name" value="NERD"/>
    <property type="match status" value="1"/>
</dbReference>
<feature type="domain" description="NERD" evidence="1">
    <location>
        <begin position="1"/>
        <end position="66"/>
    </location>
</feature>
<evidence type="ECO:0000313" key="3">
    <source>
        <dbReference type="Proteomes" id="UP000078390"/>
    </source>
</evidence>
<dbReference type="AlphaFoldDB" id="A0A179D256"/>
<sequence>MESKNYRYGLRITESGEFEVKYKNYYIGIPSPIEQNKRHIALLSKFIEAHDLLPKRLGITIKPRFLNYVLVSPKAIIRRPRSKKFDFSNVIKADMLTTIIEKNVEELDVLNTFKCALKISSFSLVEEFAKKLAGFHKPITIDWKKKFGIKDVKKYFCFKCGANISEKEAKFCWNNKKRFKGKAFCFKCQKEIL</sequence>
<keyword evidence="3" id="KW-1185">Reference proteome</keyword>
<dbReference type="EMBL" id="LWLG01000027">
    <property type="protein sequence ID" value="OAQ19799.1"/>
    <property type="molecule type" value="Genomic_DNA"/>
</dbReference>
<evidence type="ECO:0000259" key="1">
    <source>
        <dbReference type="PROSITE" id="PS50965"/>
    </source>
</evidence>
<dbReference type="InterPro" id="IPR011528">
    <property type="entry name" value="NERD"/>
</dbReference>
<proteinExistence type="predicted"/>